<organism evidence="1 2">
    <name type="scientific">Roseomonas acroporae</name>
    <dbReference type="NCBI Taxonomy" id="2937791"/>
    <lineage>
        <taxon>Bacteria</taxon>
        <taxon>Pseudomonadati</taxon>
        <taxon>Pseudomonadota</taxon>
        <taxon>Alphaproteobacteria</taxon>
        <taxon>Acetobacterales</taxon>
        <taxon>Roseomonadaceae</taxon>
        <taxon>Roseomonas</taxon>
    </lineage>
</organism>
<keyword evidence="2" id="KW-1185">Reference proteome</keyword>
<evidence type="ECO:0000313" key="2">
    <source>
        <dbReference type="Proteomes" id="UP001139516"/>
    </source>
</evidence>
<dbReference type="RefSeq" id="WP_248670202.1">
    <property type="nucleotide sequence ID" value="NZ_JALPRX010000196.1"/>
</dbReference>
<evidence type="ECO:0000313" key="1">
    <source>
        <dbReference type="EMBL" id="MCK8788161.1"/>
    </source>
</evidence>
<accession>A0A9X1YLI1</accession>
<sequence>MSTFRRAPGLRLCRRPVGASNPWSGAAWASTLYGSSLRDWYAANDGGTITAASNVVSAWGDKGPAARGLTQGTAGNRPSVVSAAFPTGRNGIRFVSANTHFLAASDAGLQTDFGVLKPSTFALSMIVNGVGASPQAVWDLCNPASAGTNDRYGEFVVNWNSVAVRRGNGVNVNFPVGLTAGTRLVMVVRHDGTNLYADAKYQLGGGGSAATWASGATLADSQIAGLARLTLGARVQNSEATPSLPSDCTIGEFVAAARFSADAEAVAVRDQLWMDWFGA</sequence>
<protein>
    <submittedName>
        <fullName evidence="1">Uncharacterized protein</fullName>
    </submittedName>
</protein>
<dbReference type="Proteomes" id="UP001139516">
    <property type="component" value="Unassembled WGS sequence"/>
</dbReference>
<gene>
    <name evidence="1" type="ORF">M0638_27820</name>
</gene>
<dbReference type="EMBL" id="JALPRX010000196">
    <property type="protein sequence ID" value="MCK8788161.1"/>
    <property type="molecule type" value="Genomic_DNA"/>
</dbReference>
<comment type="caution">
    <text evidence="1">The sequence shown here is derived from an EMBL/GenBank/DDBJ whole genome shotgun (WGS) entry which is preliminary data.</text>
</comment>
<reference evidence="1" key="1">
    <citation type="submission" date="2022-04" db="EMBL/GenBank/DDBJ databases">
        <title>Roseomonas acroporae sp. nov., isolated from coral Acropora digitifera.</title>
        <authorList>
            <person name="Sun H."/>
        </authorList>
    </citation>
    <scope>NUCLEOTIDE SEQUENCE</scope>
    <source>
        <strain evidence="1">NAR14</strain>
    </source>
</reference>
<name>A0A9X1YLI1_9PROT</name>
<proteinExistence type="predicted"/>
<dbReference type="AlphaFoldDB" id="A0A9X1YLI1"/>